<dbReference type="Proteomes" id="UP000253099">
    <property type="component" value="Unassembled WGS sequence"/>
</dbReference>
<dbReference type="SUPFAM" id="SSF51126">
    <property type="entry name" value="Pectin lyase-like"/>
    <property type="match status" value="1"/>
</dbReference>
<evidence type="ECO:0000313" key="1">
    <source>
        <dbReference type="EMBL" id="RBQ22636.1"/>
    </source>
</evidence>
<accession>A0A366M8V9</accession>
<sequence>MLNKTITDSNNGDRIILDSGIYTNNVTDVIVNKNLTIVGKDKKNTIIDARQQGKIFRIYGQVTLINLTLINGYLGVHENGGVITNMKKTGVPIIPIILILLSILG</sequence>
<keyword evidence="2" id="KW-1185">Reference proteome</keyword>
<evidence type="ECO:0000313" key="2">
    <source>
        <dbReference type="Proteomes" id="UP000253099"/>
    </source>
</evidence>
<dbReference type="InterPro" id="IPR011050">
    <property type="entry name" value="Pectin_lyase_fold/virulence"/>
</dbReference>
<dbReference type="EMBL" id="NIZT01000057">
    <property type="protein sequence ID" value="RBQ22636.1"/>
    <property type="molecule type" value="Genomic_DNA"/>
</dbReference>
<organism evidence="1 2">
    <name type="scientific">Candidatus Methanobinarius endosymbioticus</name>
    <dbReference type="NCBI Taxonomy" id="2006182"/>
    <lineage>
        <taxon>Archaea</taxon>
        <taxon>Methanobacteriati</taxon>
        <taxon>Methanobacteriota</taxon>
        <taxon>Methanomada group</taxon>
        <taxon>Methanobacteria</taxon>
        <taxon>Methanobacteriales</taxon>
        <taxon>Methanobacteriaceae</taxon>
        <taxon>Candidatus Methanobinarius</taxon>
    </lineage>
</organism>
<dbReference type="AlphaFoldDB" id="A0A366M8V9"/>
<name>A0A366M8V9_9EURY</name>
<protein>
    <submittedName>
        <fullName evidence="1">Uncharacterized protein</fullName>
    </submittedName>
</protein>
<gene>
    <name evidence="1" type="ORF">ALNOE001_16940</name>
</gene>
<comment type="caution">
    <text evidence="1">The sequence shown here is derived from an EMBL/GenBank/DDBJ whole genome shotgun (WGS) entry which is preliminary data.</text>
</comment>
<reference evidence="1 2" key="1">
    <citation type="submission" date="2018-06" db="EMBL/GenBank/DDBJ databases">
        <title>Genomic insight into two independent archaeal endosymbiosis events.</title>
        <authorList>
            <person name="Lind A.E."/>
            <person name="Lewis W.H."/>
            <person name="Spang A."/>
            <person name="Guy L."/>
            <person name="Embley M.T."/>
            <person name="Ettema T.J.G."/>
        </authorList>
    </citation>
    <scope>NUCLEOTIDE SEQUENCE [LARGE SCALE GENOMIC DNA]</scope>
    <source>
        <strain evidence="1">NOE</strain>
    </source>
</reference>
<proteinExistence type="predicted"/>